<organism evidence="4 5">
    <name type="scientific">Salinibacillus kushneri</name>
    <dbReference type="NCBI Taxonomy" id="237682"/>
    <lineage>
        <taxon>Bacteria</taxon>
        <taxon>Bacillati</taxon>
        <taxon>Bacillota</taxon>
        <taxon>Bacilli</taxon>
        <taxon>Bacillales</taxon>
        <taxon>Bacillaceae</taxon>
        <taxon>Salinibacillus</taxon>
    </lineage>
</organism>
<protein>
    <submittedName>
        <fullName evidence="4">DnaD and phage-associated domain-containing protein</fullName>
    </submittedName>
</protein>
<feature type="compositionally biased region" description="Polar residues" evidence="2">
    <location>
        <begin position="104"/>
        <end position="114"/>
    </location>
</feature>
<dbReference type="Pfam" id="PF07261">
    <property type="entry name" value="DnaB_2"/>
    <property type="match status" value="1"/>
</dbReference>
<dbReference type="NCBIfam" id="TIGR01446">
    <property type="entry name" value="DnaD_dom"/>
    <property type="match status" value="1"/>
</dbReference>
<evidence type="ECO:0000313" key="4">
    <source>
        <dbReference type="EMBL" id="SES79780.1"/>
    </source>
</evidence>
<feature type="compositionally biased region" description="Basic and acidic residues" evidence="2">
    <location>
        <begin position="115"/>
        <end position="131"/>
    </location>
</feature>
<proteinExistence type="inferred from homology"/>
<dbReference type="AlphaFoldDB" id="A0A1H9ZDX2"/>
<accession>A0A1H9ZDX2</accession>
<dbReference type="STRING" id="237682.SAMN05421676_101478"/>
<dbReference type="PANTHER" id="PTHR37293:SF5">
    <property type="entry name" value="DNA REPLICATION PROTEIN"/>
    <property type="match status" value="1"/>
</dbReference>
<dbReference type="RefSeq" id="WP_177167137.1">
    <property type="nucleotide sequence ID" value="NZ_FOHJ01000001.1"/>
</dbReference>
<reference evidence="5" key="1">
    <citation type="submission" date="2016-10" db="EMBL/GenBank/DDBJ databases">
        <authorList>
            <person name="Varghese N."/>
            <person name="Submissions S."/>
        </authorList>
    </citation>
    <scope>NUCLEOTIDE SEQUENCE [LARGE SCALE GENOMIC DNA]</scope>
    <source>
        <strain evidence="5">CGMCC 1.3566</strain>
    </source>
</reference>
<dbReference type="InterPro" id="IPR053162">
    <property type="entry name" value="DnaD"/>
</dbReference>
<evidence type="ECO:0000259" key="3">
    <source>
        <dbReference type="Pfam" id="PF07261"/>
    </source>
</evidence>
<evidence type="ECO:0000313" key="5">
    <source>
        <dbReference type="Proteomes" id="UP000199095"/>
    </source>
</evidence>
<dbReference type="InterPro" id="IPR006343">
    <property type="entry name" value="DnaB/C_C"/>
</dbReference>
<dbReference type="SUPFAM" id="SSF158499">
    <property type="entry name" value="DnaD domain-like"/>
    <property type="match status" value="1"/>
</dbReference>
<feature type="domain" description="DnaB/C C-terminal" evidence="3">
    <location>
        <begin position="148"/>
        <end position="213"/>
    </location>
</feature>
<dbReference type="Gene3D" id="1.10.10.630">
    <property type="entry name" value="DnaD domain-like"/>
    <property type="match status" value="1"/>
</dbReference>
<dbReference type="Proteomes" id="UP000199095">
    <property type="component" value="Unassembled WGS sequence"/>
</dbReference>
<keyword evidence="5" id="KW-1185">Reference proteome</keyword>
<dbReference type="EMBL" id="FOHJ01000001">
    <property type="protein sequence ID" value="SES79780.1"/>
    <property type="molecule type" value="Genomic_DNA"/>
</dbReference>
<feature type="region of interest" description="Disordered" evidence="2">
    <location>
        <begin position="104"/>
        <end position="139"/>
    </location>
</feature>
<name>A0A1H9ZDX2_9BACI</name>
<sequence length="270" mass="30875">MNYIQEINAFYTLGVTNPVSNSAVSLWHALMHINNLTRWRKTFTVAATVLKTKSGLKDSAFKRARKELVDKGYIHVRSRGGNQAPEYQMVSLLAIMDHSTNLNADHTMDQSTDQSENHSADPLIKERKTKENQTNPATTNAKSASVIFFEENAGELPAYIQHDIQEWARSVGDELVIHAIKRALERNKANWGYVKSILKSWEIKGITSVEEAEGEERTYQKQRSKPRVSRKKEVLPEWFDVEKEKEPVAEKGRRDIEEERKELAALLARV</sequence>
<gene>
    <name evidence="4" type="ORF">SAMN05421676_101478</name>
</gene>
<comment type="similarity">
    <text evidence="1">Belongs to the DnaB/DnaD family.</text>
</comment>
<dbReference type="InterPro" id="IPR034829">
    <property type="entry name" value="DnaD-like_sf"/>
</dbReference>
<evidence type="ECO:0000256" key="2">
    <source>
        <dbReference type="SAM" id="MobiDB-lite"/>
    </source>
</evidence>
<evidence type="ECO:0000256" key="1">
    <source>
        <dbReference type="ARBA" id="ARBA00093462"/>
    </source>
</evidence>
<dbReference type="PANTHER" id="PTHR37293">
    <property type="entry name" value="PHAGE REPLICATION PROTEIN-RELATED"/>
    <property type="match status" value="1"/>
</dbReference>